<keyword evidence="5" id="KW-1185">Reference proteome</keyword>
<name>A0A975TQM1_9RHOB</name>
<dbReference type="EMBL" id="JAIMBW010000001">
    <property type="protein sequence ID" value="MBY4893278.1"/>
    <property type="molecule type" value="Genomic_DNA"/>
</dbReference>
<dbReference type="InterPro" id="IPR018060">
    <property type="entry name" value="HTH_AraC"/>
</dbReference>
<organism evidence="4">
    <name type="scientific">Gymnodinialimonas phycosphaerae</name>
    <dbReference type="NCBI Taxonomy" id="2841589"/>
    <lineage>
        <taxon>Bacteria</taxon>
        <taxon>Pseudomonadati</taxon>
        <taxon>Pseudomonadota</taxon>
        <taxon>Alphaproteobacteria</taxon>
        <taxon>Rhodobacterales</taxon>
        <taxon>Paracoccaceae</taxon>
        <taxon>Gymnodinialimonas</taxon>
    </lineage>
</organism>
<dbReference type="EMBL" id="CP078073">
    <property type="protein sequence ID" value="QXL86009.1"/>
    <property type="molecule type" value="Genomic_DNA"/>
</dbReference>
<dbReference type="Gene3D" id="3.40.50.880">
    <property type="match status" value="1"/>
</dbReference>
<dbReference type="InterPro" id="IPR002818">
    <property type="entry name" value="DJ-1/PfpI"/>
</dbReference>
<dbReference type="InterPro" id="IPR052158">
    <property type="entry name" value="INH-QAR"/>
</dbReference>
<dbReference type="InterPro" id="IPR009057">
    <property type="entry name" value="Homeodomain-like_sf"/>
</dbReference>
<keyword evidence="1" id="KW-0805">Transcription regulation</keyword>
<proteinExistence type="predicted"/>
<keyword evidence="2" id="KW-0804">Transcription</keyword>
<dbReference type="GO" id="GO:0043565">
    <property type="term" value="F:sequence-specific DNA binding"/>
    <property type="evidence" value="ECO:0007669"/>
    <property type="project" value="InterPro"/>
</dbReference>
<evidence type="ECO:0000259" key="3">
    <source>
        <dbReference type="PROSITE" id="PS01124"/>
    </source>
</evidence>
<evidence type="ECO:0000256" key="1">
    <source>
        <dbReference type="ARBA" id="ARBA00023015"/>
    </source>
</evidence>
<gene>
    <name evidence="4" type="primary">ftrA</name>
    <name evidence="4" type="ORF">KUL25_10930</name>
</gene>
<feature type="domain" description="HTH araC/xylS-type" evidence="3">
    <location>
        <begin position="246"/>
        <end position="344"/>
    </location>
</feature>
<dbReference type="PROSITE" id="PS01124">
    <property type="entry name" value="HTH_ARAC_FAMILY_2"/>
    <property type="match status" value="1"/>
</dbReference>
<evidence type="ECO:0000256" key="2">
    <source>
        <dbReference type="ARBA" id="ARBA00023163"/>
    </source>
</evidence>
<dbReference type="InterPro" id="IPR029062">
    <property type="entry name" value="Class_I_gatase-like"/>
</dbReference>
<dbReference type="GO" id="GO:0003700">
    <property type="term" value="F:DNA-binding transcription factor activity"/>
    <property type="evidence" value="ECO:0007669"/>
    <property type="project" value="InterPro"/>
</dbReference>
<dbReference type="PANTHER" id="PTHR43130:SF3">
    <property type="entry name" value="HTH-TYPE TRANSCRIPTIONAL REGULATOR RV1931C"/>
    <property type="match status" value="1"/>
</dbReference>
<evidence type="ECO:0000313" key="4">
    <source>
        <dbReference type="EMBL" id="QXL86009.1"/>
    </source>
</evidence>
<dbReference type="SMART" id="SM00342">
    <property type="entry name" value="HTH_ARAC"/>
    <property type="match status" value="1"/>
</dbReference>
<dbReference type="SUPFAM" id="SSF46689">
    <property type="entry name" value="Homeodomain-like"/>
    <property type="match status" value="2"/>
</dbReference>
<accession>A0A975TQM1</accession>
<dbReference type="Proteomes" id="UP000693972">
    <property type="component" value="Unassembled WGS sequence"/>
</dbReference>
<dbReference type="PANTHER" id="PTHR43130">
    <property type="entry name" value="ARAC-FAMILY TRANSCRIPTIONAL REGULATOR"/>
    <property type="match status" value="1"/>
</dbReference>
<sequence length="351" mass="38294">MTCQSRINRDTGDIDNMRSNSANMTKCASLPEKNALVCAIAYDGLCTFEFGIAVELFALPRPEFEDWYRFATVKAEPGPIRALGGITLEAEEDLGLLQDASLIIVPGWRGADTPVPEALCAALRAAYDRGARVASICSGVFVLAAAGLLDGKAATTHWRYTDKLADTYPGIEVDPDVLFVECDRVFTSAGSAAGLDLGLHIIRQDFGAQVAASVARRLVLPAQRDGGQRQFIPRPEPKARVGSGLAALQDRIRASIDEEWPVERMARTASTSGRTLARRFHEEAGTTPQNWLKIERVSRAAELLENGTIPLSDVWEVCGFGSAETFRREFRKTMGVPPVRYRERLGVPQVG</sequence>
<dbReference type="SUPFAM" id="SSF52317">
    <property type="entry name" value="Class I glutamine amidotransferase-like"/>
    <property type="match status" value="1"/>
</dbReference>
<dbReference type="Pfam" id="PF01965">
    <property type="entry name" value="DJ-1_PfpI"/>
    <property type="match status" value="1"/>
</dbReference>
<reference evidence="4 5" key="1">
    <citation type="submission" date="2021-07" db="EMBL/GenBank/DDBJ databases">
        <title>Karlodiniumbacter phycospheric gen. nov., sp. nov., a phycosphere bacterium isolated from karlodinium veneficum.</title>
        <authorList>
            <person name="Peng Y."/>
            <person name="Jiang L."/>
            <person name="Lee J."/>
        </authorList>
    </citation>
    <scope>NUCLEOTIDE SEQUENCE</scope>
    <source>
        <strain evidence="4 5">N5</strain>
    </source>
</reference>
<dbReference type="Pfam" id="PF12833">
    <property type="entry name" value="HTH_18"/>
    <property type="match status" value="1"/>
</dbReference>
<dbReference type="Gene3D" id="1.10.10.60">
    <property type="entry name" value="Homeodomain-like"/>
    <property type="match status" value="1"/>
</dbReference>
<dbReference type="AlphaFoldDB" id="A0A975TQM1"/>
<dbReference type="NCBIfam" id="NF006902">
    <property type="entry name" value="PRK09393.1"/>
    <property type="match status" value="1"/>
</dbReference>
<protein>
    <submittedName>
        <fullName evidence="4">Transcriptional regulator FtrA</fullName>
    </submittedName>
</protein>
<dbReference type="CDD" id="cd03137">
    <property type="entry name" value="GATase1_AraC_1"/>
    <property type="match status" value="1"/>
</dbReference>
<evidence type="ECO:0000313" key="5">
    <source>
        <dbReference type="Proteomes" id="UP000693972"/>
    </source>
</evidence>